<dbReference type="PANTHER" id="PTHR46031:SF16">
    <property type="entry name" value="DOUBLE-STRANDED RNA-BINDING PROTEIN 4"/>
    <property type="match status" value="1"/>
</dbReference>
<sequence length="419" mass="46059">MYKCKLQEFCQRRGWNLPEYSTTRDGPDHIPRFTAVVNVNGQPFQTPNQCKSSKEAQNLVAQIAYHHFVAQSFPSGQHQHYQPSSSAAHPGAQAVVPIPPWDRPPKAAPVPAVMPSSTVPILEAPPIAPVLPVSAPKLLLDASIPPPPMPPARFFTAKTNSDAQPANKEIMQSNYEDNARTSMINLDNQPANKEILQMSYEDNAQTSMANTSPMISNDKSSKDVLHIYKNRLQQYAQKKSLSLPVYTYESEGPPHARRFKSVVSLDGKIYEAPAFFPTLKDAEHAAAKVACQALSIVEIREDKGLYKNLLQGLAQKRGLKYPSYETSPAGLPHKPVFVSTVEIGSDTFQGTEAKTKKQAEINAAEVAYIALSESSPVKEALEVSSSMGSTAATYLKIMMFLTRHLGNQFAEKKAGTRLR</sequence>
<dbReference type="PANTHER" id="PTHR46031">
    <property type="match status" value="1"/>
</dbReference>
<comment type="caution">
    <text evidence="5">The sequence shown here is derived from an EMBL/GenBank/DDBJ whole genome shotgun (WGS) entry which is preliminary data.</text>
</comment>
<dbReference type="SUPFAM" id="SSF54768">
    <property type="entry name" value="dsRNA-binding domain-like"/>
    <property type="match status" value="3"/>
</dbReference>
<feature type="domain" description="DRBM" evidence="4">
    <location>
        <begin position="305"/>
        <end position="373"/>
    </location>
</feature>
<keyword evidence="2 3" id="KW-0694">RNA-binding</keyword>
<organism evidence="5 6">
    <name type="scientific">Forsythia ovata</name>
    <dbReference type="NCBI Taxonomy" id="205694"/>
    <lineage>
        <taxon>Eukaryota</taxon>
        <taxon>Viridiplantae</taxon>
        <taxon>Streptophyta</taxon>
        <taxon>Embryophyta</taxon>
        <taxon>Tracheophyta</taxon>
        <taxon>Spermatophyta</taxon>
        <taxon>Magnoliopsida</taxon>
        <taxon>eudicotyledons</taxon>
        <taxon>Gunneridae</taxon>
        <taxon>Pentapetalae</taxon>
        <taxon>asterids</taxon>
        <taxon>lamiids</taxon>
        <taxon>Lamiales</taxon>
        <taxon>Oleaceae</taxon>
        <taxon>Forsythieae</taxon>
        <taxon>Forsythia</taxon>
    </lineage>
</organism>
<keyword evidence="6" id="KW-1185">Reference proteome</keyword>
<name>A0ABD1SR30_9LAMI</name>
<evidence type="ECO:0000313" key="6">
    <source>
        <dbReference type="Proteomes" id="UP001604277"/>
    </source>
</evidence>
<evidence type="ECO:0000259" key="4">
    <source>
        <dbReference type="PROSITE" id="PS50137"/>
    </source>
</evidence>
<accession>A0ABD1SR30</accession>
<gene>
    <name evidence="5" type="ORF">Fot_37029</name>
</gene>
<feature type="domain" description="DRBM" evidence="4">
    <location>
        <begin position="227"/>
        <end position="296"/>
    </location>
</feature>
<keyword evidence="1" id="KW-0677">Repeat</keyword>
<feature type="domain" description="DRBM" evidence="4">
    <location>
        <begin position="1"/>
        <end position="70"/>
    </location>
</feature>
<dbReference type="EMBL" id="JBFOLJ010000010">
    <property type="protein sequence ID" value="KAL2503181.1"/>
    <property type="molecule type" value="Genomic_DNA"/>
</dbReference>
<proteinExistence type="predicted"/>
<dbReference type="InterPro" id="IPR014720">
    <property type="entry name" value="dsRBD_dom"/>
</dbReference>
<dbReference type="PROSITE" id="PS50137">
    <property type="entry name" value="DS_RBD"/>
    <property type="match status" value="3"/>
</dbReference>
<dbReference type="Proteomes" id="UP001604277">
    <property type="component" value="Unassembled WGS sequence"/>
</dbReference>
<evidence type="ECO:0000256" key="1">
    <source>
        <dbReference type="ARBA" id="ARBA00022737"/>
    </source>
</evidence>
<protein>
    <submittedName>
        <fullName evidence="5">Double-stranded RNA-binding protein 1-like</fullName>
    </submittedName>
</protein>
<evidence type="ECO:0000256" key="3">
    <source>
        <dbReference type="PROSITE-ProRule" id="PRU00266"/>
    </source>
</evidence>
<dbReference type="SMART" id="SM00358">
    <property type="entry name" value="DSRM"/>
    <property type="match status" value="3"/>
</dbReference>
<dbReference type="Pfam" id="PF00035">
    <property type="entry name" value="dsrm"/>
    <property type="match status" value="3"/>
</dbReference>
<dbReference type="Gene3D" id="3.30.160.20">
    <property type="match status" value="3"/>
</dbReference>
<evidence type="ECO:0000256" key="2">
    <source>
        <dbReference type="ARBA" id="ARBA00022884"/>
    </source>
</evidence>
<evidence type="ECO:0000313" key="5">
    <source>
        <dbReference type="EMBL" id="KAL2503181.1"/>
    </source>
</evidence>
<dbReference type="AlphaFoldDB" id="A0ABD1SR30"/>
<dbReference type="GO" id="GO:0003723">
    <property type="term" value="F:RNA binding"/>
    <property type="evidence" value="ECO:0007669"/>
    <property type="project" value="UniProtKB-UniRule"/>
</dbReference>
<reference evidence="6" key="1">
    <citation type="submission" date="2024-07" db="EMBL/GenBank/DDBJ databases">
        <title>Two chromosome-level genome assemblies of Korean endemic species Abeliophyllum distichum and Forsythia ovata (Oleaceae).</title>
        <authorList>
            <person name="Jang H."/>
        </authorList>
    </citation>
    <scope>NUCLEOTIDE SEQUENCE [LARGE SCALE GENOMIC DNA]</scope>
</reference>